<dbReference type="Proteomes" id="UP000479190">
    <property type="component" value="Unassembled WGS sequence"/>
</dbReference>
<feature type="compositionally biased region" description="Basic residues" evidence="1">
    <location>
        <begin position="390"/>
        <end position="408"/>
    </location>
</feature>
<dbReference type="EMBL" id="CADCXV010000851">
    <property type="protein sequence ID" value="CAB0037382.1"/>
    <property type="molecule type" value="Genomic_DNA"/>
</dbReference>
<feature type="region of interest" description="Disordered" evidence="1">
    <location>
        <begin position="383"/>
        <end position="428"/>
    </location>
</feature>
<dbReference type="PANTHER" id="PTHR33332">
    <property type="entry name" value="REVERSE TRANSCRIPTASE DOMAIN-CONTAINING PROTEIN"/>
    <property type="match status" value="1"/>
</dbReference>
<proteinExistence type="predicted"/>
<reference evidence="2 3" key="1">
    <citation type="submission" date="2020-02" db="EMBL/GenBank/DDBJ databases">
        <authorList>
            <person name="Ferguson B K."/>
        </authorList>
    </citation>
    <scope>NUCLEOTIDE SEQUENCE [LARGE SCALE GENOMIC DNA]</scope>
</reference>
<gene>
    <name evidence="2" type="ORF">TBRA_LOCUS9212</name>
</gene>
<organism evidence="2 3">
    <name type="scientific">Trichogramma brassicae</name>
    <dbReference type="NCBI Taxonomy" id="86971"/>
    <lineage>
        <taxon>Eukaryota</taxon>
        <taxon>Metazoa</taxon>
        <taxon>Ecdysozoa</taxon>
        <taxon>Arthropoda</taxon>
        <taxon>Hexapoda</taxon>
        <taxon>Insecta</taxon>
        <taxon>Pterygota</taxon>
        <taxon>Neoptera</taxon>
        <taxon>Endopterygota</taxon>
        <taxon>Hymenoptera</taxon>
        <taxon>Apocrita</taxon>
        <taxon>Proctotrupomorpha</taxon>
        <taxon>Chalcidoidea</taxon>
        <taxon>Trichogrammatidae</taxon>
        <taxon>Trichogramma</taxon>
    </lineage>
</organism>
<evidence type="ECO:0000313" key="3">
    <source>
        <dbReference type="Proteomes" id="UP000479190"/>
    </source>
</evidence>
<evidence type="ECO:0000256" key="1">
    <source>
        <dbReference type="SAM" id="MobiDB-lite"/>
    </source>
</evidence>
<name>A0A6H5IJW5_9HYME</name>
<evidence type="ECO:0008006" key="4">
    <source>
        <dbReference type="Google" id="ProtNLM"/>
    </source>
</evidence>
<keyword evidence="3" id="KW-1185">Reference proteome</keyword>
<feature type="region of interest" description="Disordered" evidence="1">
    <location>
        <begin position="56"/>
        <end position="91"/>
    </location>
</feature>
<protein>
    <recommendedName>
        <fullName evidence="4">Reverse transcriptase domain-containing protein</fullName>
    </recommendedName>
</protein>
<feature type="compositionally biased region" description="Basic and acidic residues" evidence="1">
    <location>
        <begin position="794"/>
        <end position="811"/>
    </location>
</feature>
<feature type="region of interest" description="Disordered" evidence="1">
    <location>
        <begin position="793"/>
        <end position="833"/>
    </location>
</feature>
<accession>A0A6H5IJW5</accession>
<dbReference type="OrthoDB" id="416454at2759"/>
<evidence type="ECO:0000313" key="2">
    <source>
        <dbReference type="EMBL" id="CAB0037382.1"/>
    </source>
</evidence>
<feature type="compositionally biased region" description="Basic and acidic residues" evidence="1">
    <location>
        <begin position="56"/>
        <end position="71"/>
    </location>
</feature>
<feature type="compositionally biased region" description="Basic and acidic residues" evidence="1">
    <location>
        <begin position="409"/>
        <end position="419"/>
    </location>
</feature>
<dbReference type="AlphaFoldDB" id="A0A6H5IJW5"/>
<sequence>MFLSRDILVTTLVKSRVLIDEKGQRRSAGENINGLVQNAVKATDCSKTCAVNPALSRERENDEKSQREARCARGTTSRRQQRARGRSRADNRCERDGTLFVHVRARTVATTYDISVPCGVMRLLAPGGPNFDRSSSYLDLGVRLSIGVLSNDLVIGHKMKSDRKGHNPKRRSYSATRRFSSLQRLQQYCRVHTPPFHQSRSLCKAQTVHPPDARSTGLCIVSTLLFDHHLATVGDKSSRIAGALLGLIPHVGGPRSSQCYMSVLLTPLRCSDMKGCREDAKLRPSGSINPPTLHWPFSLMSARGSTRALRRPNSRKIFKPSPGVSLGVASKPTQGLTSCTACFTWVITSPITTSITGEHVPYTGQTSGLLHAQLGRIRIERTRSGLRPAAKLKKHKNTNQTSKSRKKNLKLENQEKGKSENPNTSIDVSHRPLENVEAVSRLLLTYDLGSRTKLRETEDMPKATCCEWWRYFTRTTPNFSFAHVTAADGLSAMARCTSFSTGPDGIPLTVLKLASPTLAEHIANLANRSFETGTFPSAWKFSSVVALSKYSTPSSPSDTWPISLLAELSKIVERLAHAQLSAHLSRDNLLDPQQHGFRPGHSTQTALLISKLRCLGCDALAVEWFSSYLSNRSMSVRRFTSFAELNSDANAVAAWAAKNKLHLNPTKTTVMILSSLTYVSSIDKAALPKITLNGTSIAYSSSIKCLDVTISSTLLWTKHINSLRRIFEVRFFAWCGRACARGGAGTTQKEDPGYVISLRSGKKTPITVRAGSDRITISRSPRRGLTKLAIDGAQHSHDEVRSENHTHKRAPDAGAKAQLERMMAPEARTTLTR</sequence>